<dbReference type="PROSITE" id="PS51186">
    <property type="entry name" value="GNAT"/>
    <property type="match status" value="1"/>
</dbReference>
<dbReference type="AlphaFoldDB" id="A0A6I1GD13"/>
<organism evidence="2 3">
    <name type="scientific">Bifidobacterium leontopitheci</name>
    <dbReference type="NCBI Taxonomy" id="2650774"/>
    <lineage>
        <taxon>Bacteria</taxon>
        <taxon>Bacillati</taxon>
        <taxon>Actinomycetota</taxon>
        <taxon>Actinomycetes</taxon>
        <taxon>Bifidobacteriales</taxon>
        <taxon>Bifidobacteriaceae</taxon>
        <taxon>Bifidobacterium</taxon>
    </lineage>
</organism>
<name>A0A6I1GD13_9BIFI</name>
<gene>
    <name evidence="2" type="ORF">F7D09_1964</name>
</gene>
<dbReference type="GO" id="GO:0016747">
    <property type="term" value="F:acyltransferase activity, transferring groups other than amino-acyl groups"/>
    <property type="evidence" value="ECO:0007669"/>
    <property type="project" value="InterPro"/>
</dbReference>
<keyword evidence="2" id="KW-0808">Transferase</keyword>
<dbReference type="PANTHER" id="PTHR43415:SF3">
    <property type="entry name" value="GNAT-FAMILY ACETYLTRANSFERASE"/>
    <property type="match status" value="1"/>
</dbReference>
<dbReference type="InterPro" id="IPR016181">
    <property type="entry name" value="Acyl_CoA_acyltransferase"/>
</dbReference>
<proteinExistence type="predicted"/>
<dbReference type="EMBL" id="WBVT01000046">
    <property type="protein sequence ID" value="KAB7789540.1"/>
    <property type="molecule type" value="Genomic_DNA"/>
</dbReference>
<evidence type="ECO:0000313" key="2">
    <source>
        <dbReference type="EMBL" id="KAB7789540.1"/>
    </source>
</evidence>
<protein>
    <submittedName>
        <fullName evidence="2">Acetyltransferase GNAT family</fullName>
    </submittedName>
</protein>
<feature type="domain" description="N-acetyltransferase" evidence="1">
    <location>
        <begin position="6"/>
        <end position="160"/>
    </location>
</feature>
<dbReference type="SUPFAM" id="SSF55729">
    <property type="entry name" value="Acyl-CoA N-acyltransferases (Nat)"/>
    <property type="match status" value="1"/>
</dbReference>
<dbReference type="InterPro" id="IPR000182">
    <property type="entry name" value="GNAT_dom"/>
</dbReference>
<evidence type="ECO:0000313" key="3">
    <source>
        <dbReference type="Proteomes" id="UP000441772"/>
    </source>
</evidence>
<dbReference type="Pfam" id="PF13302">
    <property type="entry name" value="Acetyltransf_3"/>
    <property type="match status" value="1"/>
</dbReference>
<accession>A0A6I1GD13</accession>
<evidence type="ECO:0000259" key="1">
    <source>
        <dbReference type="PROSITE" id="PS51186"/>
    </source>
</evidence>
<sequence>MSTYTVSLHEASEDDLRLFAEWWNDRRIATGVRKDVEPLPVEENVERFRIWCHEESDSGFGYAIRNAEGLTVGCVSAWGIADPERDASLSLMVGPYYQDHGYGSQALTMALHKLADMQVRTITVRVAAFNLRARHMFEERGFREVGRNKQAIERNTKRFDIVTLQAGAEDAVQALWQDNPYDDSVQLIPRRNIFRVE</sequence>
<dbReference type="Proteomes" id="UP000441772">
    <property type="component" value="Unassembled WGS sequence"/>
</dbReference>
<keyword evidence="3" id="KW-1185">Reference proteome</keyword>
<dbReference type="PANTHER" id="PTHR43415">
    <property type="entry name" value="SPERMIDINE N(1)-ACETYLTRANSFERASE"/>
    <property type="match status" value="1"/>
</dbReference>
<comment type="caution">
    <text evidence="2">The sequence shown here is derived from an EMBL/GenBank/DDBJ whole genome shotgun (WGS) entry which is preliminary data.</text>
</comment>
<dbReference type="Gene3D" id="3.40.630.30">
    <property type="match status" value="1"/>
</dbReference>
<reference evidence="2 3" key="1">
    <citation type="submission" date="2019-09" db="EMBL/GenBank/DDBJ databases">
        <title>Characterization of the phylogenetic diversity of two novel species belonging to the genus Bifidobacterium: Bifidobacterium cebidarum sp. nov. and Bifidobacterium leontopitheci sp. nov.</title>
        <authorList>
            <person name="Lugli G.A."/>
            <person name="Duranti S."/>
            <person name="Milani C."/>
            <person name="Turroni F."/>
            <person name="Ventura M."/>
        </authorList>
    </citation>
    <scope>NUCLEOTIDE SEQUENCE [LARGE SCALE GENOMIC DNA]</scope>
    <source>
        <strain evidence="2 3">LMG 31471</strain>
    </source>
</reference>